<accession>A0A2P6NRT0</accession>
<comment type="caution">
    <text evidence="2">The sequence shown here is derived from an EMBL/GenBank/DDBJ whole genome shotgun (WGS) entry which is preliminary data.</text>
</comment>
<dbReference type="Proteomes" id="UP000241769">
    <property type="component" value="Unassembled WGS sequence"/>
</dbReference>
<evidence type="ECO:0000313" key="2">
    <source>
        <dbReference type="EMBL" id="PRP86588.1"/>
    </source>
</evidence>
<feature type="region of interest" description="Disordered" evidence="1">
    <location>
        <begin position="68"/>
        <end position="131"/>
    </location>
</feature>
<proteinExistence type="predicted"/>
<dbReference type="AlphaFoldDB" id="A0A2P6NRT0"/>
<sequence>MTASLEKVEFAFQESVWRLSRQSRFSGHNRNHTYKDDLPIMPPATCDFSKWQRPMMKSKKKDIEMFRHVTQQQPQVRDNSASRDRRLSGPQRAIHLKFRRKGKTQRPQPNISRGTTHEKDHPVDRPQPTPIDRVLTSVNVRNRVFLDGCIPKSSYL</sequence>
<keyword evidence="3" id="KW-1185">Reference proteome</keyword>
<protein>
    <submittedName>
        <fullName evidence="2">Uncharacterized protein</fullName>
    </submittedName>
</protein>
<name>A0A2P6NRT0_9EUKA</name>
<feature type="compositionally biased region" description="Basic and acidic residues" evidence="1">
    <location>
        <begin position="115"/>
        <end position="124"/>
    </location>
</feature>
<evidence type="ECO:0000313" key="3">
    <source>
        <dbReference type="Proteomes" id="UP000241769"/>
    </source>
</evidence>
<feature type="compositionally biased region" description="Basic residues" evidence="1">
    <location>
        <begin position="94"/>
        <end position="104"/>
    </location>
</feature>
<gene>
    <name evidence="2" type="ORF">PROFUN_05226</name>
</gene>
<feature type="compositionally biased region" description="Polar residues" evidence="1">
    <location>
        <begin position="69"/>
        <end position="79"/>
    </location>
</feature>
<feature type="compositionally biased region" description="Polar residues" evidence="1">
    <location>
        <begin position="105"/>
        <end position="114"/>
    </location>
</feature>
<dbReference type="EMBL" id="MDYQ01000029">
    <property type="protein sequence ID" value="PRP86588.1"/>
    <property type="molecule type" value="Genomic_DNA"/>
</dbReference>
<dbReference type="InParanoid" id="A0A2P6NRT0"/>
<evidence type="ECO:0000256" key="1">
    <source>
        <dbReference type="SAM" id="MobiDB-lite"/>
    </source>
</evidence>
<reference evidence="2 3" key="1">
    <citation type="journal article" date="2018" name="Genome Biol. Evol.">
        <title>Multiple Roots of Fruiting Body Formation in Amoebozoa.</title>
        <authorList>
            <person name="Hillmann F."/>
            <person name="Forbes G."/>
            <person name="Novohradska S."/>
            <person name="Ferling I."/>
            <person name="Riege K."/>
            <person name="Groth M."/>
            <person name="Westermann M."/>
            <person name="Marz M."/>
            <person name="Spaller T."/>
            <person name="Winckler T."/>
            <person name="Schaap P."/>
            <person name="Glockner G."/>
        </authorList>
    </citation>
    <scope>NUCLEOTIDE SEQUENCE [LARGE SCALE GENOMIC DNA]</scope>
    <source>
        <strain evidence="2 3">Jena</strain>
    </source>
</reference>
<organism evidence="2 3">
    <name type="scientific">Planoprotostelium fungivorum</name>
    <dbReference type="NCBI Taxonomy" id="1890364"/>
    <lineage>
        <taxon>Eukaryota</taxon>
        <taxon>Amoebozoa</taxon>
        <taxon>Evosea</taxon>
        <taxon>Variosea</taxon>
        <taxon>Cavosteliida</taxon>
        <taxon>Cavosteliaceae</taxon>
        <taxon>Planoprotostelium</taxon>
    </lineage>
</organism>